<feature type="region of interest" description="Disordered" evidence="1">
    <location>
        <begin position="85"/>
        <end position="145"/>
    </location>
</feature>
<name>A0ABW1P875_9PSEU</name>
<evidence type="ECO:0000313" key="3">
    <source>
        <dbReference type="Proteomes" id="UP001596220"/>
    </source>
</evidence>
<organism evidence="2 3">
    <name type="scientific">Saccharothrix lopnurensis</name>
    <dbReference type="NCBI Taxonomy" id="1670621"/>
    <lineage>
        <taxon>Bacteria</taxon>
        <taxon>Bacillati</taxon>
        <taxon>Actinomycetota</taxon>
        <taxon>Actinomycetes</taxon>
        <taxon>Pseudonocardiales</taxon>
        <taxon>Pseudonocardiaceae</taxon>
        <taxon>Saccharothrix</taxon>
    </lineage>
</organism>
<dbReference type="EMBL" id="JBHSQO010000019">
    <property type="protein sequence ID" value="MFC6091590.1"/>
    <property type="molecule type" value="Genomic_DNA"/>
</dbReference>
<dbReference type="Proteomes" id="UP001596220">
    <property type="component" value="Unassembled WGS sequence"/>
</dbReference>
<proteinExistence type="predicted"/>
<feature type="compositionally biased region" description="Basic residues" evidence="1">
    <location>
        <begin position="85"/>
        <end position="94"/>
    </location>
</feature>
<evidence type="ECO:0000256" key="1">
    <source>
        <dbReference type="SAM" id="MobiDB-lite"/>
    </source>
</evidence>
<sequence>MTTPEEIRRRVETADTARSTRRAAAAQRVGELARRRAAVVDQLDQVERELGDVLADAQDVIDLDELAEFTDLKVADLTGWLAGRKPTRGRRRKFSTTAAGTPHEPTPGPATSRTPATGRTPTAREPALTTAEVSDPPARVADQVR</sequence>
<keyword evidence="3" id="KW-1185">Reference proteome</keyword>
<feature type="compositionally biased region" description="Low complexity" evidence="1">
    <location>
        <begin position="109"/>
        <end position="127"/>
    </location>
</feature>
<comment type="caution">
    <text evidence="2">The sequence shown here is derived from an EMBL/GenBank/DDBJ whole genome shotgun (WGS) entry which is preliminary data.</text>
</comment>
<feature type="region of interest" description="Disordered" evidence="1">
    <location>
        <begin position="1"/>
        <end position="23"/>
    </location>
</feature>
<feature type="compositionally biased region" description="Basic and acidic residues" evidence="1">
    <location>
        <begin position="1"/>
        <end position="15"/>
    </location>
</feature>
<evidence type="ECO:0000313" key="2">
    <source>
        <dbReference type="EMBL" id="MFC6091590.1"/>
    </source>
</evidence>
<protein>
    <submittedName>
        <fullName evidence="2">Uncharacterized protein</fullName>
    </submittedName>
</protein>
<accession>A0ABW1P875</accession>
<dbReference type="RefSeq" id="WP_380637837.1">
    <property type="nucleotide sequence ID" value="NZ_JBHSQO010000019.1"/>
</dbReference>
<reference evidence="3" key="1">
    <citation type="journal article" date="2019" name="Int. J. Syst. Evol. Microbiol.">
        <title>The Global Catalogue of Microorganisms (GCM) 10K type strain sequencing project: providing services to taxonomists for standard genome sequencing and annotation.</title>
        <authorList>
            <consortium name="The Broad Institute Genomics Platform"/>
            <consortium name="The Broad Institute Genome Sequencing Center for Infectious Disease"/>
            <person name="Wu L."/>
            <person name="Ma J."/>
        </authorList>
    </citation>
    <scope>NUCLEOTIDE SEQUENCE [LARGE SCALE GENOMIC DNA]</scope>
    <source>
        <strain evidence="3">CGMCC 4.7246</strain>
    </source>
</reference>
<gene>
    <name evidence="2" type="ORF">ACFP3R_20150</name>
</gene>